<accession>A0AAD7STQ5</accession>
<evidence type="ECO:0000256" key="1">
    <source>
        <dbReference type="ARBA" id="ARBA00004604"/>
    </source>
</evidence>
<feature type="compositionally biased region" description="Acidic residues" evidence="3">
    <location>
        <begin position="460"/>
        <end position="477"/>
    </location>
</feature>
<dbReference type="GO" id="GO:0003723">
    <property type="term" value="F:RNA binding"/>
    <property type="evidence" value="ECO:0007669"/>
    <property type="project" value="TreeGrafter"/>
</dbReference>
<feature type="compositionally biased region" description="Polar residues" evidence="3">
    <location>
        <begin position="60"/>
        <end position="70"/>
    </location>
</feature>
<feature type="compositionally biased region" description="Low complexity" evidence="3">
    <location>
        <begin position="132"/>
        <end position="151"/>
    </location>
</feature>
<keyword evidence="2" id="KW-0539">Nucleus</keyword>
<dbReference type="Pfam" id="PF08698">
    <property type="entry name" value="Fcf2"/>
    <property type="match status" value="1"/>
</dbReference>
<reference evidence="5" key="1">
    <citation type="journal article" date="2023" name="Science">
        <title>Genome structures resolve the early diversification of teleost fishes.</title>
        <authorList>
            <person name="Parey E."/>
            <person name="Louis A."/>
            <person name="Montfort J."/>
            <person name="Bouchez O."/>
            <person name="Roques C."/>
            <person name="Iampietro C."/>
            <person name="Lluch J."/>
            <person name="Castinel A."/>
            <person name="Donnadieu C."/>
            <person name="Desvignes T."/>
            <person name="Floi Bucao C."/>
            <person name="Jouanno E."/>
            <person name="Wen M."/>
            <person name="Mejri S."/>
            <person name="Dirks R."/>
            <person name="Jansen H."/>
            <person name="Henkel C."/>
            <person name="Chen W.J."/>
            <person name="Zahm M."/>
            <person name="Cabau C."/>
            <person name="Klopp C."/>
            <person name="Thompson A.W."/>
            <person name="Robinson-Rechavi M."/>
            <person name="Braasch I."/>
            <person name="Lecointre G."/>
            <person name="Bobe J."/>
            <person name="Postlethwait J.H."/>
            <person name="Berthelot C."/>
            <person name="Roest Crollius H."/>
            <person name="Guiguen Y."/>
        </authorList>
    </citation>
    <scope>NUCLEOTIDE SEQUENCE</scope>
    <source>
        <strain evidence="5">NC1722</strain>
    </source>
</reference>
<dbReference type="InterPro" id="IPR039883">
    <property type="entry name" value="Fcf2/DNTTIP2"/>
</dbReference>
<feature type="compositionally biased region" description="Polar residues" evidence="3">
    <location>
        <begin position="180"/>
        <end position="192"/>
    </location>
</feature>
<name>A0AAD7STQ5_9TELE</name>
<evidence type="ECO:0000256" key="3">
    <source>
        <dbReference type="SAM" id="MobiDB-lite"/>
    </source>
</evidence>
<feature type="compositionally biased region" description="Basic residues" evidence="3">
    <location>
        <begin position="73"/>
        <end position="82"/>
    </location>
</feature>
<evidence type="ECO:0000259" key="4">
    <source>
        <dbReference type="Pfam" id="PF08698"/>
    </source>
</evidence>
<feature type="region of interest" description="Disordered" evidence="3">
    <location>
        <begin position="450"/>
        <end position="477"/>
    </location>
</feature>
<dbReference type="AlphaFoldDB" id="A0AAD7STQ5"/>
<feature type="domain" description="Fcf2 pre-rRNA processing C-terminal" evidence="4">
    <location>
        <begin position="575"/>
        <end position="668"/>
    </location>
</feature>
<dbReference type="EMBL" id="JAINUG010000035">
    <property type="protein sequence ID" value="KAJ8408460.1"/>
    <property type="molecule type" value="Genomic_DNA"/>
</dbReference>
<feature type="compositionally biased region" description="Polar residues" evidence="3">
    <location>
        <begin position="34"/>
        <end position="48"/>
    </location>
</feature>
<evidence type="ECO:0000313" key="5">
    <source>
        <dbReference type="EMBL" id="KAJ8408460.1"/>
    </source>
</evidence>
<keyword evidence="6" id="KW-1185">Reference proteome</keyword>
<gene>
    <name evidence="5" type="ORF">AAFF_G00258740</name>
</gene>
<feature type="region of interest" description="Disordered" evidence="3">
    <location>
        <begin position="348"/>
        <end position="378"/>
    </location>
</feature>
<sequence length="697" mass="76901">MKPSRTPRMKLTSPSQSLAVLWRQTCRPLLTVLTRSQKKTALSRASSKSRTEDTELSEADSCSSSFSGLQRSTVRRSTRATRGKAVQPIPIHMEEDADASPSPRRRSRASRAKPESACEPQPHDSDGFESGPSKTPSRSTRSRAASKQQSQVILSDSESEATDVYSPLGSPISLRGKGTPCSSRTGSGSSIRVVSVPPITAKELKVLEEQEACESKEEEKFESETAEGALDITCHSAEVIVIEPPGAEEEEMVAVVVDSHVGPVCSLAEEASEPDKTLIAEEEEGGVSGVTVTVEEEVEPQIVQEAALSPSQTVKVTVCGSIETEDQREDKPMDVALHVAPECILIEESQESQEGEMLTSEGDVSTPGTVEEKTDQDQQVHIAEDVEVAPSSAVKVIVSNAAWTEEKDLEEDKVMDIDSTVATVCQNSQGPGFQSDVKYYIDHKQMGEEKEVEGKACSDVENEQEEEFVDEEGDEDDDCTEDAILFKSKSKALIELSSSIDPGLKVKDIGGLYISVDGSKSKGVSNALKKLKEHKIQDELMKRSVIGPGFEKEECVPPYKESKRAMKLKRKEEREKTTGDAWFNMKAPELTEELTNDLKVLKMRAAMDPKRFYKKNDRDGFPKYFQVGTVVDSPVDFYHSRVPKKQRKRTMVEELLADAEFRNYNKKKFKQIMTEKASLAAGKKNRKKKTFGKKQAI</sequence>
<feature type="region of interest" description="Disordered" evidence="3">
    <location>
        <begin position="678"/>
        <end position="697"/>
    </location>
</feature>
<dbReference type="PANTHER" id="PTHR21686">
    <property type="entry name" value="DEOXYNUCLEOTIDYLTRANSFERASE TERMINAL-INTERACTING PROTEIN 2"/>
    <property type="match status" value="1"/>
</dbReference>
<proteinExistence type="predicted"/>
<dbReference type="GO" id="GO:0006396">
    <property type="term" value="P:RNA processing"/>
    <property type="evidence" value="ECO:0007669"/>
    <property type="project" value="TreeGrafter"/>
</dbReference>
<feature type="compositionally biased region" description="Basic residues" evidence="3">
    <location>
        <begin position="683"/>
        <end position="697"/>
    </location>
</feature>
<dbReference type="InterPro" id="IPR014810">
    <property type="entry name" value="Fcf2_C"/>
</dbReference>
<evidence type="ECO:0000256" key="2">
    <source>
        <dbReference type="ARBA" id="ARBA00023242"/>
    </source>
</evidence>
<comment type="subcellular location">
    <subcellularLocation>
        <location evidence="1">Nucleus</location>
        <location evidence="1">Nucleolus</location>
    </subcellularLocation>
</comment>
<dbReference type="GO" id="GO:0005730">
    <property type="term" value="C:nucleolus"/>
    <property type="evidence" value="ECO:0007669"/>
    <property type="project" value="UniProtKB-SubCell"/>
</dbReference>
<organism evidence="5 6">
    <name type="scientific">Aldrovandia affinis</name>
    <dbReference type="NCBI Taxonomy" id="143900"/>
    <lineage>
        <taxon>Eukaryota</taxon>
        <taxon>Metazoa</taxon>
        <taxon>Chordata</taxon>
        <taxon>Craniata</taxon>
        <taxon>Vertebrata</taxon>
        <taxon>Euteleostomi</taxon>
        <taxon>Actinopterygii</taxon>
        <taxon>Neopterygii</taxon>
        <taxon>Teleostei</taxon>
        <taxon>Notacanthiformes</taxon>
        <taxon>Halosauridae</taxon>
        <taxon>Aldrovandia</taxon>
    </lineage>
</organism>
<feature type="region of interest" description="Disordered" evidence="3">
    <location>
        <begin position="34"/>
        <end position="194"/>
    </location>
</feature>
<comment type="caution">
    <text evidence="5">The sequence shown here is derived from an EMBL/GenBank/DDBJ whole genome shotgun (WGS) entry which is preliminary data.</text>
</comment>
<dbReference type="PANTHER" id="PTHR21686:SF12">
    <property type="entry name" value="DEOXYNUCLEOTIDYLTRANSFERASE TERMINAL-INTERACTING PROTEIN 2"/>
    <property type="match status" value="1"/>
</dbReference>
<dbReference type="Proteomes" id="UP001221898">
    <property type="component" value="Unassembled WGS sequence"/>
</dbReference>
<feature type="compositionally biased region" description="Basic and acidic residues" evidence="3">
    <location>
        <begin position="112"/>
        <end position="126"/>
    </location>
</feature>
<evidence type="ECO:0000313" key="6">
    <source>
        <dbReference type="Proteomes" id="UP001221898"/>
    </source>
</evidence>
<protein>
    <recommendedName>
        <fullName evidence="4">Fcf2 pre-rRNA processing C-terminal domain-containing protein</fullName>
    </recommendedName>
</protein>